<evidence type="ECO:0000313" key="3">
    <source>
        <dbReference type="EMBL" id="MZJ38617.1"/>
    </source>
</evidence>
<dbReference type="AlphaFoldDB" id="A0A6N9JFM5"/>
<organism evidence="3 4">
    <name type="scientific">Collinsella aerofaciens</name>
    <dbReference type="NCBI Taxonomy" id="74426"/>
    <lineage>
        <taxon>Bacteria</taxon>
        <taxon>Bacillati</taxon>
        <taxon>Actinomycetota</taxon>
        <taxon>Coriobacteriia</taxon>
        <taxon>Coriobacteriales</taxon>
        <taxon>Coriobacteriaceae</taxon>
        <taxon>Collinsella</taxon>
    </lineage>
</organism>
<comment type="caution">
    <text evidence="3">The sequence shown here is derived from an EMBL/GenBank/DDBJ whole genome shotgun (WGS) entry which is preliminary data.</text>
</comment>
<dbReference type="InterPro" id="IPR032466">
    <property type="entry name" value="Metal_Hydrolase"/>
</dbReference>
<gene>
    <name evidence="3" type="ORF">GT464_01405</name>
</gene>
<feature type="domain" description="Amidohydrolase-related" evidence="2">
    <location>
        <begin position="10"/>
        <end position="289"/>
    </location>
</feature>
<proteinExistence type="predicted"/>
<evidence type="ECO:0000313" key="4">
    <source>
        <dbReference type="Proteomes" id="UP000469380"/>
    </source>
</evidence>
<dbReference type="PANTHER" id="PTHR21240:SF28">
    <property type="entry name" value="ISO-OROTATE DECARBOXYLASE (EUROFUNG)"/>
    <property type="match status" value="1"/>
</dbReference>
<evidence type="ECO:0000259" key="2">
    <source>
        <dbReference type="Pfam" id="PF04909"/>
    </source>
</evidence>
<dbReference type="PANTHER" id="PTHR21240">
    <property type="entry name" value="2-AMINO-3-CARBOXYLMUCONATE-6-SEMIALDEHYDE DECARBOXYLASE"/>
    <property type="match status" value="1"/>
</dbReference>
<dbReference type="GO" id="GO:0016787">
    <property type="term" value="F:hydrolase activity"/>
    <property type="evidence" value="ECO:0007669"/>
    <property type="project" value="UniProtKB-KW"/>
</dbReference>
<name>A0A6N9JFM5_9ACTN</name>
<dbReference type="Proteomes" id="UP000469380">
    <property type="component" value="Unassembled WGS sequence"/>
</dbReference>
<dbReference type="InterPro" id="IPR032465">
    <property type="entry name" value="ACMSD"/>
</dbReference>
<keyword evidence="1" id="KW-0456">Lyase</keyword>
<protein>
    <submittedName>
        <fullName evidence="3">Amidohydrolase family protein</fullName>
    </submittedName>
</protein>
<sequence length="293" mass="33222">MPGKEYEMVIDMLVHPMLYGEICKPGDEPDGFGFWSREFGMGHMGPMDWDELQVEMDVCDVQKSVLMPLDVTTACGGHFGTNDQIATLVAAHPDRLWGFASVDPQVSGAADELERAFTELGAKGLCLHPAKQGFAPDDAVAEPLYELCERYNKPVVFHAGMSWEPGAELSRSNPLAFEHTIATHPNVRFSLTHFGWPWVRETVAMLLKYPNCYTDTSITYIDSPEEMMQRLFTVDMGPLWYERALSHQVMFASNTPRFRAFKLKRALDTVPMRDDARERLYWGNALRFLEGDE</sequence>
<reference evidence="3 4" key="1">
    <citation type="journal article" date="2019" name="Nat. Med.">
        <title>A library of human gut bacterial isolates paired with longitudinal multiomics data enables mechanistic microbiome research.</title>
        <authorList>
            <person name="Poyet M."/>
            <person name="Groussin M."/>
            <person name="Gibbons S.M."/>
            <person name="Avila-Pacheco J."/>
            <person name="Jiang X."/>
            <person name="Kearney S.M."/>
            <person name="Perrotta A.R."/>
            <person name="Berdy B."/>
            <person name="Zhao S."/>
            <person name="Lieberman T.D."/>
            <person name="Swanson P.K."/>
            <person name="Smith M."/>
            <person name="Roesemann S."/>
            <person name="Alexander J.E."/>
            <person name="Rich S.A."/>
            <person name="Livny J."/>
            <person name="Vlamakis H."/>
            <person name="Clish C."/>
            <person name="Bullock K."/>
            <person name="Deik A."/>
            <person name="Scott J."/>
            <person name="Pierce K.A."/>
            <person name="Xavier R.J."/>
            <person name="Alm E.J."/>
        </authorList>
    </citation>
    <scope>NUCLEOTIDE SEQUENCE [LARGE SCALE GENOMIC DNA]</scope>
    <source>
        <strain evidence="3 4">BIOML-A20</strain>
    </source>
</reference>
<dbReference type="GO" id="GO:0005737">
    <property type="term" value="C:cytoplasm"/>
    <property type="evidence" value="ECO:0007669"/>
    <property type="project" value="TreeGrafter"/>
</dbReference>
<dbReference type="Pfam" id="PF04909">
    <property type="entry name" value="Amidohydro_2"/>
    <property type="match status" value="1"/>
</dbReference>
<dbReference type="GO" id="GO:0016831">
    <property type="term" value="F:carboxy-lyase activity"/>
    <property type="evidence" value="ECO:0007669"/>
    <property type="project" value="InterPro"/>
</dbReference>
<dbReference type="EMBL" id="WWSR01000002">
    <property type="protein sequence ID" value="MZJ38617.1"/>
    <property type="molecule type" value="Genomic_DNA"/>
</dbReference>
<dbReference type="GO" id="GO:0019748">
    <property type="term" value="P:secondary metabolic process"/>
    <property type="evidence" value="ECO:0007669"/>
    <property type="project" value="TreeGrafter"/>
</dbReference>
<dbReference type="Gene3D" id="3.20.20.140">
    <property type="entry name" value="Metal-dependent hydrolases"/>
    <property type="match status" value="1"/>
</dbReference>
<dbReference type="InterPro" id="IPR006680">
    <property type="entry name" value="Amidohydro-rel"/>
</dbReference>
<dbReference type="SUPFAM" id="SSF51556">
    <property type="entry name" value="Metallo-dependent hydrolases"/>
    <property type="match status" value="1"/>
</dbReference>
<evidence type="ECO:0000256" key="1">
    <source>
        <dbReference type="ARBA" id="ARBA00023239"/>
    </source>
</evidence>
<keyword evidence="3" id="KW-0378">Hydrolase</keyword>
<accession>A0A6N9JFM5</accession>